<dbReference type="PANTHER" id="PTHR39087:SF2">
    <property type="entry name" value="UPF0104 MEMBRANE PROTEIN MJ1595"/>
    <property type="match status" value="1"/>
</dbReference>
<keyword evidence="5 7" id="KW-1133">Transmembrane helix</keyword>
<evidence type="ECO:0000256" key="1">
    <source>
        <dbReference type="ARBA" id="ARBA00004651"/>
    </source>
</evidence>
<proteinExistence type="inferred from homology"/>
<feature type="transmembrane region" description="Helical" evidence="7">
    <location>
        <begin position="217"/>
        <end position="239"/>
    </location>
</feature>
<protein>
    <recommendedName>
        <fullName evidence="10">Flippase-like domain-containing protein</fullName>
    </recommendedName>
</protein>
<dbReference type="GO" id="GO:0005886">
    <property type="term" value="C:plasma membrane"/>
    <property type="evidence" value="ECO:0007669"/>
    <property type="project" value="UniProtKB-SubCell"/>
</dbReference>
<accession>A0A346PBB8</accession>
<gene>
    <name evidence="8" type="ORF">AArc1_0469</name>
</gene>
<feature type="transmembrane region" description="Helical" evidence="7">
    <location>
        <begin position="303"/>
        <end position="320"/>
    </location>
</feature>
<evidence type="ECO:0000256" key="4">
    <source>
        <dbReference type="ARBA" id="ARBA00022692"/>
    </source>
</evidence>
<feature type="transmembrane region" description="Helical" evidence="7">
    <location>
        <begin position="155"/>
        <end position="173"/>
    </location>
</feature>
<keyword evidence="3" id="KW-1003">Cell membrane</keyword>
<evidence type="ECO:0000256" key="6">
    <source>
        <dbReference type="ARBA" id="ARBA00023136"/>
    </source>
</evidence>
<evidence type="ECO:0008006" key="10">
    <source>
        <dbReference type="Google" id="ProtNLM"/>
    </source>
</evidence>
<keyword evidence="6 7" id="KW-0472">Membrane</keyword>
<dbReference type="InterPro" id="IPR022791">
    <property type="entry name" value="L-PG_synthase/AglD"/>
</dbReference>
<evidence type="ECO:0000256" key="5">
    <source>
        <dbReference type="ARBA" id="ARBA00022989"/>
    </source>
</evidence>
<feature type="transmembrane region" description="Helical" evidence="7">
    <location>
        <begin position="277"/>
        <end position="297"/>
    </location>
</feature>
<dbReference type="NCBIfam" id="TIGR00374">
    <property type="entry name" value="flippase-like domain"/>
    <property type="match status" value="1"/>
</dbReference>
<sequence>MNRKLLLWTVGIAVLAGLTVAAGWADIRTAIGRGNPLVLAGLALVQILTFFIISYQWQYLFRRADVTVSFRRILEVTLAAGFVESVTPSSKLGGMAAKVYLFERTTDAAYGTITSVLLAQKYVSMLPFVLIAIAAVVLATVQLEIPITPTVSSSAVVAVGLVGGLVASVSLWFHRRDPDDSASDWEQTLSSHVERWRGVVRSLIQEASALLDRRSRWWLYGISLLLWGLYPIKIYVVAVTLGLDVGLAIVVVGTFLAYIVGLAPISPGGTGTFEGTLALVLVGAGATFAEGLSVALLARLITFWFPLALSGVVTISLIVNEDEILPDGVLARVSRRLRRVQG</sequence>
<reference evidence="9" key="1">
    <citation type="submission" date="2017-10" db="EMBL/GenBank/DDBJ databases">
        <title>Phenotypic and genomic properties of facultatively anaerobic sulfur-reducing natronoarchaea from hypersaline soda lakes.</title>
        <authorList>
            <person name="Sorokin D.Y."/>
            <person name="Kublanov I.V."/>
            <person name="Roman P."/>
            <person name="Sinninghe Damste J.S."/>
            <person name="Golyshin P.N."/>
            <person name="Rojo D."/>
            <person name="Ciordia S."/>
            <person name="Mena Md.C."/>
            <person name="Ferrer M."/>
            <person name="Messina E."/>
            <person name="Smedile F."/>
            <person name="La Spada G."/>
            <person name="La Cono V."/>
            <person name="Yakimov M.M."/>
        </authorList>
    </citation>
    <scope>NUCLEOTIDE SEQUENCE [LARGE SCALE GENOMIC DNA]</scope>
    <source>
        <strain evidence="9">AArc1</strain>
    </source>
</reference>
<evidence type="ECO:0000256" key="2">
    <source>
        <dbReference type="ARBA" id="ARBA00011061"/>
    </source>
</evidence>
<dbReference type="EMBL" id="CP024047">
    <property type="protein sequence ID" value="AXR76813.1"/>
    <property type="molecule type" value="Genomic_DNA"/>
</dbReference>
<dbReference type="KEGG" id="nan:AArc1_0469"/>
<dbReference type="AlphaFoldDB" id="A0A346PBB8"/>
<evidence type="ECO:0000313" key="9">
    <source>
        <dbReference type="Proteomes" id="UP000258707"/>
    </source>
</evidence>
<comment type="similarity">
    <text evidence="2">Belongs to the UPF0104 family.</text>
</comment>
<dbReference type="PANTHER" id="PTHR39087">
    <property type="entry name" value="UPF0104 MEMBRANE PROTEIN MJ1595"/>
    <property type="match status" value="1"/>
</dbReference>
<dbReference type="Pfam" id="PF03706">
    <property type="entry name" value="LPG_synthase_TM"/>
    <property type="match status" value="1"/>
</dbReference>
<evidence type="ECO:0000256" key="7">
    <source>
        <dbReference type="SAM" id="Phobius"/>
    </source>
</evidence>
<evidence type="ECO:0000313" key="8">
    <source>
        <dbReference type="EMBL" id="AXR76813.1"/>
    </source>
</evidence>
<keyword evidence="4 7" id="KW-0812">Transmembrane</keyword>
<name>A0A346PBB8_9EURY</name>
<dbReference type="GeneID" id="37637288"/>
<dbReference type="RefSeq" id="WP_117362936.1">
    <property type="nucleotide sequence ID" value="NZ_CP024047.1"/>
</dbReference>
<feature type="transmembrane region" description="Helical" evidence="7">
    <location>
        <begin position="245"/>
        <end position="265"/>
    </location>
</feature>
<comment type="subcellular location">
    <subcellularLocation>
        <location evidence="1">Cell membrane</location>
        <topology evidence="1">Multi-pass membrane protein</topology>
    </subcellularLocation>
</comment>
<feature type="transmembrane region" description="Helical" evidence="7">
    <location>
        <begin position="122"/>
        <end position="143"/>
    </location>
</feature>
<evidence type="ECO:0000256" key="3">
    <source>
        <dbReference type="ARBA" id="ARBA00022475"/>
    </source>
</evidence>
<dbReference type="Proteomes" id="UP000258707">
    <property type="component" value="Chromosome"/>
</dbReference>
<organism evidence="8 9">
    <name type="scientific">Natrarchaeobaculum sulfurireducens</name>
    <dbReference type="NCBI Taxonomy" id="2044521"/>
    <lineage>
        <taxon>Archaea</taxon>
        <taxon>Methanobacteriati</taxon>
        <taxon>Methanobacteriota</taxon>
        <taxon>Stenosarchaea group</taxon>
        <taxon>Halobacteria</taxon>
        <taxon>Halobacteriales</taxon>
        <taxon>Natrialbaceae</taxon>
        <taxon>Natrarchaeobaculum</taxon>
    </lineage>
</organism>
<feature type="transmembrane region" description="Helical" evidence="7">
    <location>
        <begin position="37"/>
        <end position="55"/>
    </location>
</feature>